<dbReference type="Proteomes" id="UP001354989">
    <property type="component" value="Chromosome"/>
</dbReference>
<evidence type="ECO:0000313" key="2">
    <source>
        <dbReference type="Proteomes" id="UP001354989"/>
    </source>
</evidence>
<gene>
    <name evidence="1" type="ORF">PEPS_13240</name>
</gene>
<keyword evidence="2" id="KW-1185">Reference proteome</keyword>
<accession>A0ABM7VDL8</accession>
<reference evidence="1 2" key="1">
    <citation type="submission" date="2021-12" db="EMBL/GenBank/DDBJ databases">
        <title>Genome sequencing of bacteria with rrn-lacking chromosome and rrn-plasmid.</title>
        <authorList>
            <person name="Anda M."/>
            <person name="Iwasaki W."/>
        </authorList>
    </citation>
    <scope>NUCLEOTIDE SEQUENCE [LARGE SCALE GENOMIC DNA]</scope>
    <source>
        <strain evidence="1 2">NBRC 101262</strain>
    </source>
</reference>
<proteinExistence type="predicted"/>
<name>A0ABM7VDL8_9BACT</name>
<evidence type="ECO:0000313" key="1">
    <source>
        <dbReference type="EMBL" id="BDC99043.1"/>
    </source>
</evidence>
<organism evidence="1 2">
    <name type="scientific">Persicobacter psychrovividus</name>
    <dbReference type="NCBI Taxonomy" id="387638"/>
    <lineage>
        <taxon>Bacteria</taxon>
        <taxon>Pseudomonadati</taxon>
        <taxon>Bacteroidota</taxon>
        <taxon>Cytophagia</taxon>
        <taxon>Cytophagales</taxon>
        <taxon>Persicobacteraceae</taxon>
        <taxon>Persicobacter</taxon>
    </lineage>
</organism>
<sequence length="29" mass="3189">MEFGFLLPLAGDIYFVIIFRLGAGLKLSS</sequence>
<dbReference type="EMBL" id="AP025292">
    <property type="protein sequence ID" value="BDC99043.1"/>
    <property type="molecule type" value="Genomic_DNA"/>
</dbReference>
<protein>
    <submittedName>
        <fullName evidence="1">Uncharacterized protein</fullName>
    </submittedName>
</protein>